<name>X0UPC2_9ZZZZ</name>
<feature type="domain" description="Glycosyl transferase family 1" evidence="1">
    <location>
        <begin position="52"/>
        <end position="122"/>
    </location>
</feature>
<comment type="caution">
    <text evidence="2">The sequence shown here is derived from an EMBL/GenBank/DDBJ whole genome shotgun (WGS) entry which is preliminary data.</text>
</comment>
<feature type="non-terminal residue" evidence="2">
    <location>
        <position position="1"/>
    </location>
</feature>
<dbReference type="PANTHER" id="PTHR46656:SF3">
    <property type="entry name" value="PUTATIVE-RELATED"/>
    <property type="match status" value="1"/>
</dbReference>
<evidence type="ECO:0000259" key="1">
    <source>
        <dbReference type="Pfam" id="PF00534"/>
    </source>
</evidence>
<dbReference type="SUPFAM" id="SSF53756">
    <property type="entry name" value="UDP-Glycosyltransferase/glycogen phosphorylase"/>
    <property type="match status" value="1"/>
</dbReference>
<protein>
    <recommendedName>
        <fullName evidence="1">Glycosyl transferase family 1 domain-containing protein</fullName>
    </recommendedName>
</protein>
<dbReference type="GO" id="GO:0016757">
    <property type="term" value="F:glycosyltransferase activity"/>
    <property type="evidence" value="ECO:0007669"/>
    <property type="project" value="InterPro"/>
</dbReference>
<dbReference type="EMBL" id="BARS01015428">
    <property type="protein sequence ID" value="GAF90345.1"/>
    <property type="molecule type" value="Genomic_DNA"/>
</dbReference>
<dbReference type="InterPro" id="IPR001296">
    <property type="entry name" value="Glyco_trans_1"/>
</dbReference>
<dbReference type="Pfam" id="PF00534">
    <property type="entry name" value="Glycos_transf_1"/>
    <property type="match status" value="1"/>
</dbReference>
<organism evidence="2">
    <name type="scientific">marine sediment metagenome</name>
    <dbReference type="NCBI Taxonomy" id="412755"/>
    <lineage>
        <taxon>unclassified sequences</taxon>
        <taxon>metagenomes</taxon>
        <taxon>ecological metagenomes</taxon>
    </lineage>
</organism>
<gene>
    <name evidence="2" type="ORF">S01H1_25529</name>
</gene>
<proteinExistence type="predicted"/>
<dbReference type="AlphaFoldDB" id="X0UPC2"/>
<dbReference type="PANTHER" id="PTHR46656">
    <property type="entry name" value="PUTATIVE-RELATED"/>
    <property type="match status" value="1"/>
</dbReference>
<reference evidence="2" key="1">
    <citation type="journal article" date="2014" name="Front. Microbiol.">
        <title>High frequency of phylogenetically diverse reductive dehalogenase-homologous genes in deep subseafloor sedimentary metagenomes.</title>
        <authorList>
            <person name="Kawai M."/>
            <person name="Futagami T."/>
            <person name="Toyoda A."/>
            <person name="Takaki Y."/>
            <person name="Nishi S."/>
            <person name="Hori S."/>
            <person name="Arai W."/>
            <person name="Tsubouchi T."/>
            <person name="Morono Y."/>
            <person name="Uchiyama I."/>
            <person name="Ito T."/>
            <person name="Fujiyama A."/>
            <person name="Inagaki F."/>
            <person name="Takami H."/>
        </authorList>
    </citation>
    <scope>NUCLEOTIDE SEQUENCE</scope>
    <source>
        <strain evidence="2">Expedition CK06-06</strain>
    </source>
</reference>
<sequence>DVLFESYLKEFSGDDDVSLVVVSRKDGSSSDEKNLEIRKQIRKYIERWCPHNPPHVIHIGQSMPEEHLPILFNMCDCFCLPTRGEGFCLPMAEAGSCGLPIIATRCCGQMDFLNDDNSFLIDIEGYDIGSQEVQALSSYYEKMPFAVIGKKAVNQTREYMRYVLENNEKAKEKAGLLRKDIENNFTWDHLVDRVYKRLKEIQE</sequence>
<dbReference type="Gene3D" id="3.40.50.2000">
    <property type="entry name" value="Glycogen Phosphorylase B"/>
    <property type="match status" value="1"/>
</dbReference>
<accession>X0UPC2</accession>
<evidence type="ECO:0000313" key="2">
    <source>
        <dbReference type="EMBL" id="GAF90345.1"/>
    </source>
</evidence>